<name>A0ABR0KLP7_9EURO</name>
<evidence type="ECO:0000256" key="1">
    <source>
        <dbReference type="ARBA" id="ARBA00006484"/>
    </source>
</evidence>
<dbReference type="Pfam" id="PF00106">
    <property type="entry name" value="adh_short"/>
    <property type="match status" value="1"/>
</dbReference>
<dbReference type="Proteomes" id="UP001345013">
    <property type="component" value="Unassembled WGS sequence"/>
</dbReference>
<dbReference type="SUPFAM" id="SSF51735">
    <property type="entry name" value="NAD(P)-binding Rossmann-fold domains"/>
    <property type="match status" value="1"/>
</dbReference>
<sequence length="215" mass="22911">MAGRSQDKLNSAMREVQSAGIKGSLSIVQLDVTDEQSIKEAARRVHEEHGRLDVLVNNAAAGNIDPDAKTRFTISLTTNVIGPAMLAEAFRPLLLGGDNPYSVYVSSGTGSLSMAADPAGVTYFPNEDAYRASKAALNMVAIKEWKDFGSKGLKVFAFCPGFVISNIRGTSEDARTGGGKAGDPMVSGQSLLDIIEGRRDADDGKFVHKDGVYPW</sequence>
<dbReference type="InterPro" id="IPR036291">
    <property type="entry name" value="NAD(P)-bd_dom_sf"/>
</dbReference>
<protein>
    <submittedName>
        <fullName evidence="2">Uncharacterized protein</fullName>
    </submittedName>
</protein>
<dbReference type="PANTHER" id="PTHR43544">
    <property type="entry name" value="SHORT-CHAIN DEHYDROGENASE/REDUCTASE"/>
    <property type="match status" value="1"/>
</dbReference>
<dbReference type="EMBL" id="JAVRRG010000012">
    <property type="protein sequence ID" value="KAK5098940.1"/>
    <property type="molecule type" value="Genomic_DNA"/>
</dbReference>
<dbReference type="PRINTS" id="PR00081">
    <property type="entry name" value="GDHRDH"/>
</dbReference>
<gene>
    <name evidence="2" type="ORF">LTR24_001568</name>
</gene>
<dbReference type="InterPro" id="IPR002347">
    <property type="entry name" value="SDR_fam"/>
</dbReference>
<accession>A0ABR0KLP7</accession>
<proteinExistence type="inferred from homology"/>
<evidence type="ECO:0000313" key="3">
    <source>
        <dbReference type="Proteomes" id="UP001345013"/>
    </source>
</evidence>
<dbReference type="PANTHER" id="PTHR43544:SF32">
    <property type="entry name" value="CHAIN DEHYDROGENASE, PUTATIVE (AFU_ORTHOLOGUE AFUA_5G01530)-RELATED"/>
    <property type="match status" value="1"/>
</dbReference>
<evidence type="ECO:0000313" key="2">
    <source>
        <dbReference type="EMBL" id="KAK5098940.1"/>
    </source>
</evidence>
<comment type="similarity">
    <text evidence="1">Belongs to the short-chain dehydrogenases/reductases (SDR) family.</text>
</comment>
<dbReference type="Gene3D" id="3.40.50.720">
    <property type="entry name" value="NAD(P)-binding Rossmann-like Domain"/>
    <property type="match status" value="1"/>
</dbReference>
<organism evidence="2 3">
    <name type="scientific">Lithohypha guttulata</name>
    <dbReference type="NCBI Taxonomy" id="1690604"/>
    <lineage>
        <taxon>Eukaryota</taxon>
        <taxon>Fungi</taxon>
        <taxon>Dikarya</taxon>
        <taxon>Ascomycota</taxon>
        <taxon>Pezizomycotina</taxon>
        <taxon>Eurotiomycetes</taxon>
        <taxon>Chaetothyriomycetidae</taxon>
        <taxon>Chaetothyriales</taxon>
        <taxon>Trichomeriaceae</taxon>
        <taxon>Lithohypha</taxon>
    </lineage>
</organism>
<dbReference type="InterPro" id="IPR051468">
    <property type="entry name" value="Fungal_SecMetab_SDRs"/>
</dbReference>
<keyword evidence="3" id="KW-1185">Reference proteome</keyword>
<reference evidence="2 3" key="1">
    <citation type="submission" date="2023-08" db="EMBL/GenBank/DDBJ databases">
        <title>Black Yeasts Isolated from many extreme environments.</title>
        <authorList>
            <person name="Coleine C."/>
            <person name="Stajich J.E."/>
            <person name="Selbmann L."/>
        </authorList>
    </citation>
    <scope>NUCLEOTIDE SEQUENCE [LARGE SCALE GENOMIC DNA]</scope>
    <source>
        <strain evidence="2 3">CCFEE 5885</strain>
    </source>
</reference>
<comment type="caution">
    <text evidence="2">The sequence shown here is derived from an EMBL/GenBank/DDBJ whole genome shotgun (WGS) entry which is preliminary data.</text>
</comment>